<reference evidence="3 4" key="1">
    <citation type="submission" date="2019-03" db="EMBL/GenBank/DDBJ databases">
        <title>Genomic Encyclopedia of Type Strains, Phase IV (KMG-IV): sequencing the most valuable type-strain genomes for metagenomic binning, comparative biology and taxonomic classification.</title>
        <authorList>
            <person name="Goeker M."/>
        </authorList>
    </citation>
    <scope>NUCLEOTIDE SEQUENCE [LARGE SCALE GENOMIC DNA]</scope>
    <source>
        <strain evidence="3 4">DSM 26752</strain>
    </source>
</reference>
<dbReference type="EMBL" id="SMAE01000006">
    <property type="protein sequence ID" value="TCS89378.1"/>
    <property type="molecule type" value="Genomic_DNA"/>
</dbReference>
<sequence>MKKISFITIVLALSLMFTACSTTDETKLYNAFLKTQDITSMGSEGAINLSLELKDFPEETQEQLEEINNLLKNLKFNFNTKQNINKDKTKSMVEMTTAMDFNGMKMDMNTWVDTDFSTDTPKMIAVLKMPQILMNELPSEDGNNKEYILYDYIKMLNLSQKEINMEELIKSSKDINEKAIEFMKNYHKDFDPGFQIATYKGQKTQDKDVLSIYEVKLDDKNFKNLIKYMGNDSIENENNIKFFEEYMKLVLKIAEISDTEKAEVLAELNNLKKNLPEFKNNFNKFMDNLENVKILGDEGIVIEYAVNKDGYIVGEKGKIAIELDLKALGKVFEEELLAENTGKLKLNIDFNTKISKINEKVKINMPKTNKKNTIDFNEFLKTNVDQTKEAVE</sequence>
<dbReference type="RefSeq" id="WP_132027461.1">
    <property type="nucleotide sequence ID" value="NZ_CP068564.1"/>
</dbReference>
<dbReference type="PROSITE" id="PS51257">
    <property type="entry name" value="PROKAR_LIPOPROTEIN"/>
    <property type="match status" value="1"/>
</dbReference>
<evidence type="ECO:0000313" key="4">
    <source>
        <dbReference type="Proteomes" id="UP000294567"/>
    </source>
</evidence>
<dbReference type="OrthoDB" id="1706091at2"/>
<feature type="chain" id="PRO_5039039612" description="Lipoprotein" evidence="2">
    <location>
        <begin position="20"/>
        <end position="392"/>
    </location>
</feature>
<feature type="signal peptide" evidence="2">
    <location>
        <begin position="1"/>
        <end position="19"/>
    </location>
</feature>
<evidence type="ECO:0008006" key="5">
    <source>
        <dbReference type="Google" id="ProtNLM"/>
    </source>
</evidence>
<evidence type="ECO:0000256" key="2">
    <source>
        <dbReference type="SAM" id="SignalP"/>
    </source>
</evidence>
<keyword evidence="1" id="KW-0175">Coiled coil</keyword>
<protein>
    <recommendedName>
        <fullName evidence="5">Lipoprotein</fullName>
    </recommendedName>
</protein>
<dbReference type="AlphaFoldDB" id="A0A4R3KWF3"/>
<name>A0A4R3KWF3_9FIRM</name>
<keyword evidence="2" id="KW-0732">Signal</keyword>
<feature type="coiled-coil region" evidence="1">
    <location>
        <begin position="254"/>
        <end position="288"/>
    </location>
</feature>
<evidence type="ECO:0000256" key="1">
    <source>
        <dbReference type="SAM" id="Coils"/>
    </source>
</evidence>
<evidence type="ECO:0000313" key="3">
    <source>
        <dbReference type="EMBL" id="TCS89378.1"/>
    </source>
</evidence>
<accession>A0A4R3KWF3</accession>
<gene>
    <name evidence="3" type="ORF">EDD65_10644</name>
</gene>
<comment type="caution">
    <text evidence="3">The sequence shown here is derived from an EMBL/GenBank/DDBJ whole genome shotgun (WGS) entry which is preliminary data.</text>
</comment>
<proteinExistence type="predicted"/>
<organism evidence="3 4">
    <name type="scientific">Keratinibaculum paraultunense</name>
    <dbReference type="NCBI Taxonomy" id="1278232"/>
    <lineage>
        <taxon>Bacteria</taxon>
        <taxon>Bacillati</taxon>
        <taxon>Bacillota</taxon>
        <taxon>Tissierellia</taxon>
        <taxon>Tissierellales</taxon>
        <taxon>Tepidimicrobiaceae</taxon>
        <taxon>Keratinibaculum</taxon>
    </lineage>
</organism>
<keyword evidence="4" id="KW-1185">Reference proteome</keyword>
<dbReference type="Proteomes" id="UP000294567">
    <property type="component" value="Unassembled WGS sequence"/>
</dbReference>